<accession>A0A0A9H9Z4</accession>
<proteinExistence type="predicted"/>
<name>A0A0A9H9Z4_ARUDO</name>
<reference evidence="1" key="2">
    <citation type="journal article" date="2015" name="Data Brief">
        <title>Shoot transcriptome of the giant reed, Arundo donax.</title>
        <authorList>
            <person name="Barrero R.A."/>
            <person name="Guerrero F.D."/>
            <person name="Moolhuijzen P."/>
            <person name="Goolsby J.A."/>
            <person name="Tidwell J."/>
            <person name="Bellgard S.E."/>
            <person name="Bellgard M.I."/>
        </authorList>
    </citation>
    <scope>NUCLEOTIDE SEQUENCE</scope>
    <source>
        <tissue evidence="1">Shoot tissue taken approximately 20 cm above the soil surface</tissue>
    </source>
</reference>
<dbReference type="AlphaFoldDB" id="A0A0A9H9Z4"/>
<organism evidence="1">
    <name type="scientific">Arundo donax</name>
    <name type="common">Giant reed</name>
    <name type="synonym">Donax arundinaceus</name>
    <dbReference type="NCBI Taxonomy" id="35708"/>
    <lineage>
        <taxon>Eukaryota</taxon>
        <taxon>Viridiplantae</taxon>
        <taxon>Streptophyta</taxon>
        <taxon>Embryophyta</taxon>
        <taxon>Tracheophyta</taxon>
        <taxon>Spermatophyta</taxon>
        <taxon>Magnoliopsida</taxon>
        <taxon>Liliopsida</taxon>
        <taxon>Poales</taxon>
        <taxon>Poaceae</taxon>
        <taxon>PACMAD clade</taxon>
        <taxon>Arundinoideae</taxon>
        <taxon>Arundineae</taxon>
        <taxon>Arundo</taxon>
    </lineage>
</organism>
<dbReference type="EMBL" id="GBRH01166245">
    <property type="protein sequence ID" value="JAE31651.1"/>
    <property type="molecule type" value="Transcribed_RNA"/>
</dbReference>
<protein>
    <submittedName>
        <fullName evidence="1">Uncharacterized protein</fullName>
    </submittedName>
</protein>
<evidence type="ECO:0000313" key="1">
    <source>
        <dbReference type="EMBL" id="JAE31651.1"/>
    </source>
</evidence>
<sequence>MISHPLRKQTSRLLYTPLTAISSSL</sequence>
<reference evidence="1" key="1">
    <citation type="submission" date="2014-09" db="EMBL/GenBank/DDBJ databases">
        <authorList>
            <person name="Magalhaes I.L.F."/>
            <person name="Oliveira U."/>
            <person name="Santos F.R."/>
            <person name="Vidigal T.H.D.A."/>
            <person name="Brescovit A.D."/>
            <person name="Santos A.J."/>
        </authorList>
    </citation>
    <scope>NUCLEOTIDE SEQUENCE</scope>
    <source>
        <tissue evidence="1">Shoot tissue taken approximately 20 cm above the soil surface</tissue>
    </source>
</reference>